<feature type="transmembrane region" description="Helical" evidence="9">
    <location>
        <begin position="91"/>
        <end position="116"/>
    </location>
</feature>
<dbReference type="EMBL" id="RAZT01000012">
    <property type="protein sequence ID" value="RKN29168.1"/>
    <property type="molecule type" value="Genomic_DNA"/>
</dbReference>
<evidence type="ECO:0000256" key="1">
    <source>
        <dbReference type="ARBA" id="ARBA00000085"/>
    </source>
</evidence>
<evidence type="ECO:0000256" key="2">
    <source>
        <dbReference type="ARBA" id="ARBA00012438"/>
    </source>
</evidence>
<dbReference type="InterPro" id="IPR003594">
    <property type="entry name" value="HATPase_dom"/>
</dbReference>
<dbReference type="InterPro" id="IPR036890">
    <property type="entry name" value="HATPase_C_sf"/>
</dbReference>
<evidence type="ECO:0000313" key="13">
    <source>
        <dbReference type="Proteomes" id="UP000275865"/>
    </source>
</evidence>
<dbReference type="GO" id="GO:0046983">
    <property type="term" value="F:protein dimerization activity"/>
    <property type="evidence" value="ECO:0007669"/>
    <property type="project" value="InterPro"/>
</dbReference>
<dbReference type="CDD" id="cd16917">
    <property type="entry name" value="HATPase_UhpB-NarQ-NarX-like"/>
    <property type="match status" value="1"/>
</dbReference>
<evidence type="ECO:0000256" key="3">
    <source>
        <dbReference type="ARBA" id="ARBA00022553"/>
    </source>
</evidence>
<evidence type="ECO:0000256" key="4">
    <source>
        <dbReference type="ARBA" id="ARBA00022679"/>
    </source>
</evidence>
<gene>
    <name evidence="12" type="ORF">D7044_23465</name>
</gene>
<keyword evidence="4" id="KW-0808">Transferase</keyword>
<sequence>MTHPVRVGVGVGAGVLTAAGDLLFLLVAAVAGAGSAPLPPARRRIGTLITRYATTLVRLERRRLAGLLGADELPPIRTAGWRHVAYLAARLLPGALGALAYLLLAIGAVLTWILLSATVRGELSVAEFLLQVVIGTVLLMLNVQAIASVGALDVRIARWLLDRGARAALEDRVRELASTRAGVIAAVDAERQRIERDLHDGLQQRLVALGMLLGRARRGRDAERTYALVTQAHEDVQRALEELREVAWRVYPSALEESDLGQVLGMVAQRSAVPVRIRCDLPVRPDRQVETVLYFVACEALTNAAKHAAATLVTIDIEAAEGTVRMLVRDDGTGGADPSGRGLSGLARRVAALDGRLRVESPTGGPTTVLAELPCA</sequence>
<reference evidence="12 13" key="1">
    <citation type="submission" date="2018-09" db="EMBL/GenBank/DDBJ databases">
        <title>Micromonospora sp. nov. MS1-9, isolated from a root of Musa sp.</title>
        <authorList>
            <person name="Kuncharoen N."/>
            <person name="Kudo T."/>
            <person name="Ohkuma M."/>
            <person name="Yuki M."/>
            <person name="Tanasupawat S."/>
        </authorList>
    </citation>
    <scope>NUCLEOTIDE SEQUENCE [LARGE SCALE GENOMIC DNA]</scope>
    <source>
        <strain evidence="12 13">MS1-9</strain>
    </source>
</reference>
<dbReference type="Pfam" id="PF07730">
    <property type="entry name" value="HisKA_3"/>
    <property type="match status" value="1"/>
</dbReference>
<dbReference type="EC" id="2.7.13.3" evidence="2"/>
<keyword evidence="9" id="KW-1133">Transmembrane helix</keyword>
<evidence type="ECO:0000256" key="6">
    <source>
        <dbReference type="ARBA" id="ARBA00022777"/>
    </source>
</evidence>
<dbReference type="Gene3D" id="3.30.565.10">
    <property type="entry name" value="Histidine kinase-like ATPase, C-terminal domain"/>
    <property type="match status" value="1"/>
</dbReference>
<evidence type="ECO:0000313" key="12">
    <source>
        <dbReference type="EMBL" id="RKN29168.1"/>
    </source>
</evidence>
<comment type="caution">
    <text evidence="12">The sequence shown here is derived from an EMBL/GenBank/DDBJ whole genome shotgun (WGS) entry which is preliminary data.</text>
</comment>
<dbReference type="PANTHER" id="PTHR24421">
    <property type="entry name" value="NITRATE/NITRITE SENSOR PROTEIN NARX-RELATED"/>
    <property type="match status" value="1"/>
</dbReference>
<dbReference type="Pfam" id="PF02518">
    <property type="entry name" value="HATPase_c"/>
    <property type="match status" value="1"/>
</dbReference>
<dbReference type="AlphaFoldDB" id="A0A3A9XVM3"/>
<keyword evidence="9" id="KW-0472">Membrane</keyword>
<evidence type="ECO:0000256" key="5">
    <source>
        <dbReference type="ARBA" id="ARBA00022741"/>
    </source>
</evidence>
<dbReference type="InterPro" id="IPR011712">
    <property type="entry name" value="Sig_transdc_His_kin_sub3_dim/P"/>
</dbReference>
<dbReference type="RefSeq" id="WP_120690210.1">
    <property type="nucleotide sequence ID" value="NZ_RAZT01000012.1"/>
</dbReference>
<feature type="transmembrane region" description="Helical" evidence="9">
    <location>
        <begin position="12"/>
        <end position="34"/>
    </location>
</feature>
<feature type="transmembrane region" description="Helical" evidence="9">
    <location>
        <begin position="128"/>
        <end position="152"/>
    </location>
</feature>
<accession>A0A3A9XVM3</accession>
<keyword evidence="5" id="KW-0547">Nucleotide-binding</keyword>
<keyword evidence="3" id="KW-0597">Phosphoprotein</keyword>
<keyword evidence="7" id="KW-0067">ATP-binding</keyword>
<name>A0A3A9XVM3_9ACTN</name>
<dbReference type="GO" id="GO:0005524">
    <property type="term" value="F:ATP binding"/>
    <property type="evidence" value="ECO:0007669"/>
    <property type="project" value="UniProtKB-KW"/>
</dbReference>
<evidence type="ECO:0000259" key="11">
    <source>
        <dbReference type="Pfam" id="PF07730"/>
    </source>
</evidence>
<proteinExistence type="predicted"/>
<dbReference type="PANTHER" id="PTHR24421:SF10">
    <property type="entry name" value="NITRATE_NITRITE SENSOR PROTEIN NARQ"/>
    <property type="match status" value="1"/>
</dbReference>
<keyword evidence="6 12" id="KW-0418">Kinase</keyword>
<feature type="domain" description="Signal transduction histidine kinase subgroup 3 dimerisation and phosphoacceptor" evidence="11">
    <location>
        <begin position="190"/>
        <end position="254"/>
    </location>
</feature>
<dbReference type="SUPFAM" id="SSF55874">
    <property type="entry name" value="ATPase domain of HSP90 chaperone/DNA topoisomerase II/histidine kinase"/>
    <property type="match status" value="1"/>
</dbReference>
<evidence type="ECO:0000256" key="9">
    <source>
        <dbReference type="SAM" id="Phobius"/>
    </source>
</evidence>
<dbReference type="Proteomes" id="UP000275865">
    <property type="component" value="Unassembled WGS sequence"/>
</dbReference>
<comment type="catalytic activity">
    <reaction evidence="1">
        <text>ATP + protein L-histidine = ADP + protein N-phospho-L-histidine.</text>
        <dbReference type="EC" id="2.7.13.3"/>
    </reaction>
</comment>
<keyword evidence="8" id="KW-0902">Two-component regulatory system</keyword>
<organism evidence="12 13">
    <name type="scientific">Micromonospora musae</name>
    <dbReference type="NCBI Taxonomy" id="1894970"/>
    <lineage>
        <taxon>Bacteria</taxon>
        <taxon>Bacillati</taxon>
        <taxon>Actinomycetota</taxon>
        <taxon>Actinomycetes</taxon>
        <taxon>Micromonosporales</taxon>
        <taxon>Micromonosporaceae</taxon>
        <taxon>Micromonospora</taxon>
    </lineage>
</organism>
<evidence type="ECO:0000256" key="8">
    <source>
        <dbReference type="ARBA" id="ARBA00023012"/>
    </source>
</evidence>
<dbReference type="GO" id="GO:0000155">
    <property type="term" value="F:phosphorelay sensor kinase activity"/>
    <property type="evidence" value="ECO:0007669"/>
    <property type="project" value="InterPro"/>
</dbReference>
<keyword evidence="9" id="KW-0812">Transmembrane</keyword>
<feature type="domain" description="Histidine kinase/HSP90-like ATPase" evidence="10">
    <location>
        <begin position="290"/>
        <end position="374"/>
    </location>
</feature>
<dbReference type="GO" id="GO:0016020">
    <property type="term" value="C:membrane"/>
    <property type="evidence" value="ECO:0007669"/>
    <property type="project" value="InterPro"/>
</dbReference>
<evidence type="ECO:0000256" key="7">
    <source>
        <dbReference type="ARBA" id="ARBA00022840"/>
    </source>
</evidence>
<dbReference type="InterPro" id="IPR050482">
    <property type="entry name" value="Sensor_HK_TwoCompSys"/>
</dbReference>
<evidence type="ECO:0000259" key="10">
    <source>
        <dbReference type="Pfam" id="PF02518"/>
    </source>
</evidence>
<protein>
    <recommendedName>
        <fullName evidence="2">histidine kinase</fullName>
        <ecNumber evidence="2">2.7.13.3</ecNumber>
    </recommendedName>
</protein>
<dbReference type="Gene3D" id="1.20.5.1930">
    <property type="match status" value="1"/>
</dbReference>